<dbReference type="EMBL" id="GBXM01080762">
    <property type="protein sequence ID" value="JAH27815.1"/>
    <property type="molecule type" value="Transcribed_RNA"/>
</dbReference>
<protein>
    <submittedName>
        <fullName evidence="1">Uncharacterized protein</fullName>
    </submittedName>
</protein>
<sequence length="52" mass="6330">MLNSRYLVPHEQQLNQPSRTTVLSARFNEWTLHIQMVFKFSNEKFCRWSCLN</sequence>
<dbReference type="AlphaFoldDB" id="A0A0E9RH98"/>
<reference evidence="1" key="1">
    <citation type="submission" date="2014-11" db="EMBL/GenBank/DDBJ databases">
        <authorList>
            <person name="Amaro Gonzalez C."/>
        </authorList>
    </citation>
    <scope>NUCLEOTIDE SEQUENCE</scope>
</reference>
<evidence type="ECO:0000313" key="1">
    <source>
        <dbReference type="EMBL" id="JAH27815.1"/>
    </source>
</evidence>
<organism evidence="1">
    <name type="scientific">Anguilla anguilla</name>
    <name type="common">European freshwater eel</name>
    <name type="synonym">Muraena anguilla</name>
    <dbReference type="NCBI Taxonomy" id="7936"/>
    <lineage>
        <taxon>Eukaryota</taxon>
        <taxon>Metazoa</taxon>
        <taxon>Chordata</taxon>
        <taxon>Craniata</taxon>
        <taxon>Vertebrata</taxon>
        <taxon>Euteleostomi</taxon>
        <taxon>Actinopterygii</taxon>
        <taxon>Neopterygii</taxon>
        <taxon>Teleostei</taxon>
        <taxon>Anguilliformes</taxon>
        <taxon>Anguillidae</taxon>
        <taxon>Anguilla</taxon>
    </lineage>
</organism>
<accession>A0A0E9RH98</accession>
<reference evidence="1" key="2">
    <citation type="journal article" date="2015" name="Fish Shellfish Immunol.">
        <title>Early steps in the European eel (Anguilla anguilla)-Vibrio vulnificus interaction in the gills: Role of the RtxA13 toxin.</title>
        <authorList>
            <person name="Callol A."/>
            <person name="Pajuelo D."/>
            <person name="Ebbesson L."/>
            <person name="Teles M."/>
            <person name="MacKenzie S."/>
            <person name="Amaro C."/>
        </authorList>
    </citation>
    <scope>NUCLEOTIDE SEQUENCE</scope>
</reference>
<proteinExistence type="predicted"/>
<name>A0A0E9RH98_ANGAN</name>